<dbReference type="KEGG" id="aau:AAur_1318"/>
<dbReference type="AlphaFoldDB" id="A1R4D8"/>
<dbReference type="STRING" id="290340.AAur_1318"/>
<protein>
    <submittedName>
        <fullName evidence="1">Uncharacterized protein</fullName>
    </submittedName>
</protein>
<dbReference type="HOGENOM" id="CLU_2646632_0_0_11"/>
<evidence type="ECO:0000313" key="1">
    <source>
        <dbReference type="EMBL" id="ABM08388.1"/>
    </source>
</evidence>
<proteinExistence type="predicted"/>
<organism evidence="1 2">
    <name type="scientific">Paenarthrobacter aurescens (strain TC1)</name>
    <dbReference type="NCBI Taxonomy" id="290340"/>
    <lineage>
        <taxon>Bacteria</taxon>
        <taxon>Bacillati</taxon>
        <taxon>Actinomycetota</taxon>
        <taxon>Actinomycetes</taxon>
        <taxon>Micrococcales</taxon>
        <taxon>Micrococcaceae</taxon>
        <taxon>Paenarthrobacter</taxon>
    </lineage>
</organism>
<dbReference type="EMBL" id="CP000474">
    <property type="protein sequence ID" value="ABM08388.1"/>
    <property type="molecule type" value="Genomic_DNA"/>
</dbReference>
<accession>A1R4D8</accession>
<gene>
    <name evidence="1" type="ordered locus">AAur_1318</name>
</gene>
<evidence type="ECO:0000313" key="2">
    <source>
        <dbReference type="Proteomes" id="UP000000637"/>
    </source>
</evidence>
<dbReference type="Proteomes" id="UP000000637">
    <property type="component" value="Chromosome"/>
</dbReference>
<keyword evidence="2" id="KW-1185">Reference proteome</keyword>
<sequence>MTHLFSADVSSVLLFVLPSTVIPGVPHGNPFTGSPASSTGPFFITWSTHDHFTYTQPRLRQLLCPVLHRARIFPLG</sequence>
<name>A1R4D8_PAEAT</name>
<reference evidence="1 2" key="1">
    <citation type="journal article" date="2006" name="PLoS Genet.">
        <title>Secrets of soil survival revealed by the genome sequence of Arthrobacter aurescens TC1.</title>
        <authorList>
            <person name="Mongodin E.F."/>
            <person name="Shapir N."/>
            <person name="Daugherty S.C."/>
            <person name="DeBoy R.T."/>
            <person name="Emerson J.B."/>
            <person name="Shvartzbeyn A."/>
            <person name="Radune D."/>
            <person name="Vamathevan J."/>
            <person name="Riggs F."/>
            <person name="Grinberg V."/>
            <person name="Khouri H."/>
            <person name="Wackett L.P."/>
            <person name="Nelson K.E."/>
            <person name="Sadowsky M.J."/>
        </authorList>
    </citation>
    <scope>NUCLEOTIDE SEQUENCE [LARGE SCALE GENOMIC DNA]</scope>
    <source>
        <strain evidence="1 2">TC1</strain>
    </source>
</reference>